<evidence type="ECO:0000313" key="2">
    <source>
        <dbReference type="EMBL" id="SEO04084.1"/>
    </source>
</evidence>
<feature type="signal peptide" evidence="1">
    <location>
        <begin position="1"/>
        <end position="19"/>
    </location>
</feature>
<gene>
    <name evidence="2" type="ORF">SAMN04488011_11060</name>
</gene>
<keyword evidence="1" id="KW-0732">Signal</keyword>
<accession>A0A1H8LFZ8</accession>
<keyword evidence="3" id="KW-1185">Reference proteome</keyword>
<organism evidence="2 3">
    <name type="scientific">Palleronia pelagia</name>
    <dbReference type="NCBI Taxonomy" id="387096"/>
    <lineage>
        <taxon>Bacteria</taxon>
        <taxon>Pseudomonadati</taxon>
        <taxon>Pseudomonadota</taxon>
        <taxon>Alphaproteobacteria</taxon>
        <taxon>Rhodobacterales</taxon>
        <taxon>Roseobacteraceae</taxon>
        <taxon>Palleronia</taxon>
    </lineage>
</organism>
<reference evidence="3" key="1">
    <citation type="submission" date="2016-10" db="EMBL/GenBank/DDBJ databases">
        <authorList>
            <person name="Varghese N."/>
            <person name="Submissions S."/>
        </authorList>
    </citation>
    <scope>NUCLEOTIDE SEQUENCE [LARGE SCALE GENOMIC DNA]</scope>
    <source>
        <strain evidence="3">DSM 26893</strain>
    </source>
</reference>
<dbReference type="Proteomes" id="UP000199372">
    <property type="component" value="Unassembled WGS sequence"/>
</dbReference>
<dbReference type="AlphaFoldDB" id="A0A1H8LFZ8"/>
<evidence type="ECO:0000256" key="1">
    <source>
        <dbReference type="SAM" id="SignalP"/>
    </source>
</evidence>
<feature type="chain" id="PRO_5011480255" evidence="1">
    <location>
        <begin position="20"/>
        <end position="132"/>
    </location>
</feature>
<sequence length="132" mass="14527">MKRIAATLALLASIGPALAQTPMTAEEFEAYTEGRTLYYASNGISYGIEEYHPGRTVSWSFLDDECKEGFWYPQGEQICFEYTDGTGPQCWTFFLTSSGLTARFAGDPPGSELYETRASDEPLKCPAPNLGV</sequence>
<name>A0A1H8LFZ8_9RHOB</name>
<protein>
    <submittedName>
        <fullName evidence="2">Uncharacterized protein</fullName>
    </submittedName>
</protein>
<proteinExistence type="predicted"/>
<dbReference type="RefSeq" id="WP_073129876.1">
    <property type="nucleotide sequence ID" value="NZ_FOCM01000010.1"/>
</dbReference>
<dbReference type="EMBL" id="FOCM01000010">
    <property type="protein sequence ID" value="SEO04084.1"/>
    <property type="molecule type" value="Genomic_DNA"/>
</dbReference>
<dbReference type="OrthoDB" id="7304934at2"/>
<evidence type="ECO:0000313" key="3">
    <source>
        <dbReference type="Proteomes" id="UP000199372"/>
    </source>
</evidence>